<evidence type="ECO:0000313" key="1">
    <source>
        <dbReference type="EMBL" id="KIK59073.1"/>
    </source>
</evidence>
<dbReference type="OrthoDB" id="3223501at2759"/>
<feature type="non-terminal residue" evidence="1">
    <location>
        <position position="1"/>
    </location>
</feature>
<dbReference type="Proteomes" id="UP000053593">
    <property type="component" value="Unassembled WGS sequence"/>
</dbReference>
<keyword evidence="2" id="KW-1185">Reference proteome</keyword>
<dbReference type="Pfam" id="PF14223">
    <property type="entry name" value="Retrotran_gag_2"/>
    <property type="match status" value="1"/>
</dbReference>
<protein>
    <recommendedName>
        <fullName evidence="3">DUF4219 domain-containing protein</fullName>
    </recommendedName>
</protein>
<evidence type="ECO:0000313" key="2">
    <source>
        <dbReference type="Proteomes" id="UP000053593"/>
    </source>
</evidence>
<reference evidence="1 2" key="1">
    <citation type="submission" date="2014-04" db="EMBL/GenBank/DDBJ databases">
        <title>Evolutionary Origins and Diversification of the Mycorrhizal Mutualists.</title>
        <authorList>
            <consortium name="DOE Joint Genome Institute"/>
            <consortium name="Mycorrhizal Genomics Consortium"/>
            <person name="Kohler A."/>
            <person name="Kuo A."/>
            <person name="Nagy L.G."/>
            <person name="Floudas D."/>
            <person name="Copeland A."/>
            <person name="Barry K.W."/>
            <person name="Cichocki N."/>
            <person name="Veneault-Fourrey C."/>
            <person name="LaButti K."/>
            <person name="Lindquist E.A."/>
            <person name="Lipzen A."/>
            <person name="Lundell T."/>
            <person name="Morin E."/>
            <person name="Murat C."/>
            <person name="Riley R."/>
            <person name="Ohm R."/>
            <person name="Sun H."/>
            <person name="Tunlid A."/>
            <person name="Henrissat B."/>
            <person name="Grigoriev I.V."/>
            <person name="Hibbett D.S."/>
            <person name="Martin F."/>
        </authorList>
    </citation>
    <scope>NUCLEOTIDE SEQUENCE [LARGE SCALE GENOMIC DNA]</scope>
    <source>
        <strain evidence="1 2">FD-317 M1</strain>
    </source>
</reference>
<organism evidence="1 2">
    <name type="scientific">Collybiopsis luxurians FD-317 M1</name>
    <dbReference type="NCBI Taxonomy" id="944289"/>
    <lineage>
        <taxon>Eukaryota</taxon>
        <taxon>Fungi</taxon>
        <taxon>Dikarya</taxon>
        <taxon>Basidiomycota</taxon>
        <taxon>Agaricomycotina</taxon>
        <taxon>Agaricomycetes</taxon>
        <taxon>Agaricomycetidae</taxon>
        <taxon>Agaricales</taxon>
        <taxon>Marasmiineae</taxon>
        <taxon>Omphalotaceae</taxon>
        <taxon>Collybiopsis</taxon>
        <taxon>Collybiopsis luxurians</taxon>
    </lineage>
</organism>
<gene>
    <name evidence="1" type="ORF">GYMLUDRAFT_170191</name>
</gene>
<evidence type="ECO:0008006" key="3">
    <source>
        <dbReference type="Google" id="ProtNLM"/>
    </source>
</evidence>
<accession>A0A0D0CTK5</accession>
<dbReference type="HOGENOM" id="CLU_052380_0_0_1"/>
<dbReference type="EMBL" id="KN834781">
    <property type="protein sequence ID" value="KIK59073.1"/>
    <property type="molecule type" value="Genomic_DNA"/>
</dbReference>
<sequence>MTEPQKTFENLNSDNYNTWHTEAEAWLKVKGVWHHVNPDPKAVSLNVELALDTPNKPTDQAAGLLFLCIDKSQKAHVKQVKDDPRKVWMTLRDLHQQKKPGTRFSAFDDLFAITKKPDESLVDLAGHVSKAVQAIKALCGYKYSLEDLDKELESMALIRSLPSEYNNFVSSLLLLDTLEISKLREAF</sequence>
<name>A0A0D0CTK5_9AGAR</name>
<proteinExistence type="predicted"/>
<dbReference type="AlphaFoldDB" id="A0A0D0CTK5"/>